<name>A0A7Y9IAQ7_9ACTN</name>
<organism evidence="3 4">
    <name type="scientific">Microlunatus parietis</name>
    <dbReference type="NCBI Taxonomy" id="682979"/>
    <lineage>
        <taxon>Bacteria</taxon>
        <taxon>Bacillati</taxon>
        <taxon>Actinomycetota</taxon>
        <taxon>Actinomycetes</taxon>
        <taxon>Propionibacteriales</taxon>
        <taxon>Propionibacteriaceae</taxon>
        <taxon>Microlunatus</taxon>
    </lineage>
</organism>
<dbReference type="Gene3D" id="3.30.70.1060">
    <property type="entry name" value="Dimeric alpha+beta barrel"/>
    <property type="match status" value="1"/>
</dbReference>
<sequence length="92" mass="10370">MTTFAVRLVFDRDDAARLEVRPKHREYLASLAADGRLRLAGPFADQQGAMLIYEVADRAELDAVLAADPYFDRPEPVATVDEIREWTLLPLP</sequence>
<dbReference type="Pfam" id="PF03795">
    <property type="entry name" value="YCII"/>
    <property type="match status" value="1"/>
</dbReference>
<dbReference type="InterPro" id="IPR005545">
    <property type="entry name" value="YCII"/>
</dbReference>
<gene>
    <name evidence="3" type="ORF">BKA15_004507</name>
</gene>
<evidence type="ECO:0000259" key="2">
    <source>
        <dbReference type="Pfam" id="PF03795"/>
    </source>
</evidence>
<dbReference type="Proteomes" id="UP000569914">
    <property type="component" value="Unassembled WGS sequence"/>
</dbReference>
<comment type="caution">
    <text evidence="3">The sequence shown here is derived from an EMBL/GenBank/DDBJ whole genome shotgun (WGS) entry which is preliminary data.</text>
</comment>
<dbReference type="RefSeq" id="WP_179754479.1">
    <property type="nucleotide sequence ID" value="NZ_JACCBU010000001.1"/>
</dbReference>
<feature type="domain" description="YCII-related" evidence="2">
    <location>
        <begin position="6"/>
        <end position="86"/>
    </location>
</feature>
<evidence type="ECO:0000313" key="3">
    <source>
        <dbReference type="EMBL" id="NYE73178.1"/>
    </source>
</evidence>
<dbReference type="SUPFAM" id="SSF54909">
    <property type="entry name" value="Dimeric alpha+beta barrel"/>
    <property type="match status" value="1"/>
</dbReference>
<dbReference type="EMBL" id="JACCBU010000001">
    <property type="protein sequence ID" value="NYE73178.1"/>
    <property type="molecule type" value="Genomic_DNA"/>
</dbReference>
<evidence type="ECO:0000256" key="1">
    <source>
        <dbReference type="ARBA" id="ARBA00007689"/>
    </source>
</evidence>
<reference evidence="3 4" key="1">
    <citation type="submission" date="2020-07" db="EMBL/GenBank/DDBJ databases">
        <title>Sequencing the genomes of 1000 actinobacteria strains.</title>
        <authorList>
            <person name="Klenk H.-P."/>
        </authorList>
    </citation>
    <scope>NUCLEOTIDE SEQUENCE [LARGE SCALE GENOMIC DNA]</scope>
    <source>
        <strain evidence="3 4">DSM 22083</strain>
    </source>
</reference>
<proteinExistence type="inferred from homology"/>
<protein>
    <recommendedName>
        <fullName evidence="2">YCII-related domain-containing protein</fullName>
    </recommendedName>
</protein>
<dbReference type="InterPro" id="IPR011008">
    <property type="entry name" value="Dimeric_a/b-barrel"/>
</dbReference>
<accession>A0A7Y9IAQ7</accession>
<evidence type="ECO:0000313" key="4">
    <source>
        <dbReference type="Proteomes" id="UP000569914"/>
    </source>
</evidence>
<comment type="similarity">
    <text evidence="1">Belongs to the YciI family.</text>
</comment>
<dbReference type="AlphaFoldDB" id="A0A7Y9IAQ7"/>
<keyword evidence="4" id="KW-1185">Reference proteome</keyword>